<gene>
    <name evidence="1" type="ORF">QY95_03332</name>
</gene>
<accession>A0A0F5IB80</accession>
<keyword evidence="2" id="KW-1185">Reference proteome</keyword>
<proteinExistence type="predicted"/>
<organism evidence="1 2">
    <name type="scientific">Bacillus thermotolerans</name>
    <name type="common">Quasibacillus thermotolerans</name>
    <dbReference type="NCBI Taxonomy" id="1221996"/>
    <lineage>
        <taxon>Bacteria</taxon>
        <taxon>Bacillati</taxon>
        <taxon>Bacillota</taxon>
        <taxon>Bacilli</taxon>
        <taxon>Bacillales</taxon>
        <taxon>Bacillaceae</taxon>
        <taxon>Bacillus</taxon>
    </lineage>
</organism>
<evidence type="ECO:0000313" key="2">
    <source>
        <dbReference type="Proteomes" id="UP000031563"/>
    </source>
</evidence>
<dbReference type="AlphaFoldDB" id="A0A0F5HJJ1"/>
<dbReference type="STRING" id="1221996.QY95_03332"/>
<accession>A0A0F5HJJ1</accession>
<evidence type="ECO:0000313" key="1">
    <source>
        <dbReference type="EMBL" id="KKB42859.1"/>
    </source>
</evidence>
<name>A0A0F5HJJ1_BACTR</name>
<dbReference type="EMBL" id="JWIR02000007">
    <property type="protein sequence ID" value="KKB42859.1"/>
    <property type="molecule type" value="Genomic_DNA"/>
</dbReference>
<comment type="caution">
    <text evidence="1">The sequence shown here is derived from an EMBL/GenBank/DDBJ whole genome shotgun (WGS) entry which is preliminary data.</text>
</comment>
<sequence length="40" mass="4857">MAGEIEEGYGDRFIYRHFLDEMRDYNALGSSRPLVFWYDH</sequence>
<protein>
    <submittedName>
        <fullName evidence="1">Uncharacterized protein</fullName>
    </submittedName>
</protein>
<dbReference type="Proteomes" id="UP000031563">
    <property type="component" value="Unassembled WGS sequence"/>
</dbReference>
<reference evidence="1" key="1">
    <citation type="submission" date="2015-02" db="EMBL/GenBank/DDBJ databases">
        <title>Genome Assembly of Bacillaceae bacterium MTCC 8252.</title>
        <authorList>
            <person name="Verma A."/>
            <person name="Khatri I."/>
            <person name="Mual P."/>
            <person name="Subramanian S."/>
            <person name="Krishnamurthi S."/>
        </authorList>
    </citation>
    <scope>NUCLEOTIDE SEQUENCE [LARGE SCALE GENOMIC DNA]</scope>
    <source>
        <strain evidence="1">MTCC 8252</strain>
    </source>
</reference>